<evidence type="ECO:0008006" key="4">
    <source>
        <dbReference type="Google" id="ProtNLM"/>
    </source>
</evidence>
<keyword evidence="1" id="KW-0175">Coiled coil</keyword>
<gene>
    <name evidence="2" type="ORF">BN12_1480002</name>
</gene>
<feature type="coiled-coil region" evidence="1">
    <location>
        <begin position="55"/>
        <end position="82"/>
    </location>
</feature>
<sequence length="82" mass="9160">MDVEEGVRARATRVRTEAEVLRRQARAVEALRDVSWTSGAADRFRAQVVERSEQLALLARRVEELAADLDELAAQLRAAQEG</sequence>
<evidence type="ECO:0000256" key="1">
    <source>
        <dbReference type="SAM" id="Coils"/>
    </source>
</evidence>
<dbReference type="Proteomes" id="UP000035721">
    <property type="component" value="Unassembled WGS sequence"/>
</dbReference>
<dbReference type="RefSeq" id="WP_048553644.1">
    <property type="nucleotide sequence ID" value="NZ_HF570958.1"/>
</dbReference>
<dbReference type="AlphaFoldDB" id="A0A077LVG9"/>
<reference evidence="2 3" key="1">
    <citation type="journal article" date="2013" name="ISME J.">
        <title>A metabolic model for members of the genus Tetrasphaera involved in enhanced biological phosphorus removal.</title>
        <authorList>
            <person name="Kristiansen R."/>
            <person name="Nguyen H.T.T."/>
            <person name="Saunders A.M."/>
            <person name="Nielsen J.L."/>
            <person name="Wimmer R."/>
            <person name="Le V.Q."/>
            <person name="McIlroy S.J."/>
            <person name="Petrovski S."/>
            <person name="Seviour R.J."/>
            <person name="Calteau A."/>
            <person name="Nielsen K.L."/>
            <person name="Nielsen P.H."/>
        </authorList>
    </citation>
    <scope>NUCLEOTIDE SEQUENCE [LARGE SCALE GENOMIC DNA]</scope>
    <source>
        <strain evidence="2 3">T1-X7</strain>
    </source>
</reference>
<accession>A0A077LVG9</accession>
<name>A0A077LVG9_9MICO</name>
<keyword evidence="3" id="KW-1185">Reference proteome</keyword>
<evidence type="ECO:0000313" key="2">
    <source>
        <dbReference type="EMBL" id="CCH76797.1"/>
    </source>
</evidence>
<proteinExistence type="predicted"/>
<protein>
    <recommendedName>
        <fullName evidence="4">WXG100 family type VII secretion target</fullName>
    </recommendedName>
</protein>
<evidence type="ECO:0000313" key="3">
    <source>
        <dbReference type="Proteomes" id="UP000035721"/>
    </source>
</evidence>
<comment type="caution">
    <text evidence="2">The sequence shown here is derived from an EMBL/GenBank/DDBJ whole genome shotgun (WGS) entry which is preliminary data.</text>
</comment>
<dbReference type="EMBL" id="CAJB01000055">
    <property type="protein sequence ID" value="CCH76797.1"/>
    <property type="molecule type" value="Genomic_DNA"/>
</dbReference>
<organism evidence="2 3">
    <name type="scientific">Nostocoides japonicum T1-X7</name>
    <dbReference type="NCBI Taxonomy" id="1194083"/>
    <lineage>
        <taxon>Bacteria</taxon>
        <taxon>Bacillati</taxon>
        <taxon>Actinomycetota</taxon>
        <taxon>Actinomycetes</taxon>
        <taxon>Micrococcales</taxon>
        <taxon>Intrasporangiaceae</taxon>
        <taxon>Nostocoides</taxon>
    </lineage>
</organism>